<dbReference type="OrthoDB" id="2625859at2"/>
<gene>
    <name evidence="1" type="ORF">CWR48_14865</name>
</gene>
<protein>
    <recommendedName>
        <fullName evidence="3">Replicative helicase inhibitor G39P N-terminal domain-containing protein</fullName>
    </recommendedName>
</protein>
<proteinExistence type="predicted"/>
<accession>A0A3D8PLT9</accession>
<organism evidence="1 2">
    <name type="scientific">Oceanobacillus arenosus</name>
    <dbReference type="NCBI Taxonomy" id="1229153"/>
    <lineage>
        <taxon>Bacteria</taxon>
        <taxon>Bacillati</taxon>
        <taxon>Bacillota</taxon>
        <taxon>Bacilli</taxon>
        <taxon>Bacillales</taxon>
        <taxon>Bacillaceae</taxon>
        <taxon>Oceanobacillus</taxon>
    </lineage>
</organism>
<reference evidence="2" key="1">
    <citation type="submission" date="2017-11" db="EMBL/GenBank/DDBJ databases">
        <authorList>
            <person name="Zhu W."/>
        </authorList>
    </citation>
    <scope>NUCLEOTIDE SEQUENCE [LARGE SCALE GENOMIC DNA]</scope>
    <source>
        <strain evidence="2">CAU 1183</strain>
    </source>
</reference>
<dbReference type="EMBL" id="PIOC01000022">
    <property type="protein sequence ID" value="RDW17096.1"/>
    <property type="molecule type" value="Genomic_DNA"/>
</dbReference>
<comment type="caution">
    <text evidence="1">The sequence shown here is derived from an EMBL/GenBank/DDBJ whole genome shotgun (WGS) entry which is preliminary data.</text>
</comment>
<dbReference type="AlphaFoldDB" id="A0A3D8PLT9"/>
<sequence length="108" mass="12494">MTKEEAFDVLDAIQEFYPSVKMGERKIRAFIPQLLRMDYEGVMHNLSAHVGSNQYAPTLTEIAAYPVEPNMHLEEMRAWQEKAAKVPEETKRAFEEALRKLVEKCHAD</sequence>
<name>A0A3D8PLT9_9BACI</name>
<keyword evidence="2" id="KW-1185">Reference proteome</keyword>
<dbReference type="Proteomes" id="UP000257143">
    <property type="component" value="Unassembled WGS sequence"/>
</dbReference>
<evidence type="ECO:0000313" key="2">
    <source>
        <dbReference type="Proteomes" id="UP000257143"/>
    </source>
</evidence>
<evidence type="ECO:0008006" key="3">
    <source>
        <dbReference type="Google" id="ProtNLM"/>
    </source>
</evidence>
<dbReference type="RefSeq" id="WP_115774119.1">
    <property type="nucleotide sequence ID" value="NZ_PIOC01000022.1"/>
</dbReference>
<evidence type="ECO:0000313" key="1">
    <source>
        <dbReference type="EMBL" id="RDW17096.1"/>
    </source>
</evidence>
<dbReference type="Gene3D" id="1.10.8.200">
    <property type="entry name" value="Replisome organizer (g39p helicase loader/inhibitor protein)"/>
    <property type="match status" value="1"/>
</dbReference>